<accession>A0A1S1M9U1</accession>
<dbReference type="RefSeq" id="WP_070952182.1">
    <property type="nucleotide sequence ID" value="NZ_CP050145.1"/>
</dbReference>
<feature type="coiled-coil region" evidence="1">
    <location>
        <begin position="149"/>
        <end position="181"/>
    </location>
</feature>
<feature type="transmembrane region" description="Helical" evidence="2">
    <location>
        <begin position="20"/>
        <end position="43"/>
    </location>
</feature>
<dbReference type="AlphaFoldDB" id="A0A1S1M9U1"/>
<keyword evidence="2" id="KW-0472">Membrane</keyword>
<feature type="transmembrane region" description="Helical" evidence="2">
    <location>
        <begin position="86"/>
        <end position="104"/>
    </location>
</feature>
<evidence type="ECO:0000256" key="2">
    <source>
        <dbReference type="SAM" id="Phobius"/>
    </source>
</evidence>
<dbReference type="EMBL" id="MLIS01000001">
    <property type="protein sequence ID" value="OHU80132.1"/>
    <property type="molecule type" value="Genomic_DNA"/>
</dbReference>
<gene>
    <name evidence="3" type="ORF">BKG84_18780</name>
</gene>
<name>A0A1S1M9U1_MYCCH</name>
<organism evidence="3 4">
    <name type="scientific">Mycobacteroides chelonae</name>
    <name type="common">Mycobacterium chelonae</name>
    <dbReference type="NCBI Taxonomy" id="1774"/>
    <lineage>
        <taxon>Bacteria</taxon>
        <taxon>Bacillati</taxon>
        <taxon>Actinomycetota</taxon>
        <taxon>Actinomycetes</taxon>
        <taxon>Mycobacteriales</taxon>
        <taxon>Mycobacteriaceae</taxon>
        <taxon>Mycobacteroides</taxon>
    </lineage>
</organism>
<protein>
    <recommendedName>
        <fullName evidence="5">Transmembrane protein</fullName>
    </recommendedName>
</protein>
<keyword evidence="2" id="KW-0812">Transmembrane</keyword>
<evidence type="ECO:0000313" key="4">
    <source>
        <dbReference type="Proteomes" id="UP000179441"/>
    </source>
</evidence>
<keyword evidence="1" id="KW-0175">Coiled coil</keyword>
<evidence type="ECO:0000313" key="3">
    <source>
        <dbReference type="EMBL" id="OHU80132.1"/>
    </source>
</evidence>
<reference evidence="3 4" key="1">
    <citation type="submission" date="2016-10" db="EMBL/GenBank/DDBJ databases">
        <title>Evaluation of Human, Veterinary and Environmental Mycobacterium chelonae Isolates by Core Genome Phylogenomic Analysis, Targeted Gene Comparison, and Anti-microbial Susceptibility Patterns: A Tale of Mistaken Identities.</title>
        <authorList>
            <person name="Fogelson S.B."/>
            <person name="Camus A.C."/>
            <person name="Lorenz W."/>
            <person name="Vasireddy R."/>
            <person name="Vasireddy S."/>
            <person name="Smith T."/>
            <person name="Brown-Elliott B.A."/>
            <person name="Wallace R.J.Jr."/>
            <person name="Hasan N.A."/>
            <person name="Reischl U."/>
            <person name="Sanchez S."/>
        </authorList>
    </citation>
    <scope>NUCLEOTIDE SEQUENCE [LARGE SCALE GENOMIC DNA]</scope>
    <source>
        <strain evidence="3 4">15518</strain>
    </source>
</reference>
<keyword evidence="2" id="KW-1133">Transmembrane helix</keyword>
<dbReference type="Proteomes" id="UP000179441">
    <property type="component" value="Unassembled WGS sequence"/>
</dbReference>
<comment type="caution">
    <text evidence="3">The sequence shown here is derived from an EMBL/GenBank/DDBJ whole genome shotgun (WGS) entry which is preliminary data.</text>
</comment>
<keyword evidence="4" id="KW-1185">Reference proteome</keyword>
<sequence>MTTLIFAADQADKGSELAALVAFVFSSGVLGSIVGIGSYEMLADLAARHSKYTRWLAFCCFLVAFCALAFGVGAGVISAFTGQFDGRTYLALGGPTLGGFAYALNKYSAGQSDRHALERSRMIAELTAERLATHEAEMAIDERQAKARIMDIEMAKAELDLQRASLELERASLDLEQKRKQLGLSESPDDSDRS</sequence>
<proteinExistence type="predicted"/>
<evidence type="ECO:0008006" key="5">
    <source>
        <dbReference type="Google" id="ProtNLM"/>
    </source>
</evidence>
<feature type="transmembrane region" description="Helical" evidence="2">
    <location>
        <begin position="55"/>
        <end position="80"/>
    </location>
</feature>
<evidence type="ECO:0000256" key="1">
    <source>
        <dbReference type="SAM" id="Coils"/>
    </source>
</evidence>